<name>A0ABP1RWR9_9HEXA</name>
<protein>
    <recommendedName>
        <fullName evidence="2">C2H2-type domain-containing protein</fullName>
    </recommendedName>
</protein>
<dbReference type="SMART" id="SM00355">
    <property type="entry name" value="ZnF_C2H2"/>
    <property type="match status" value="3"/>
</dbReference>
<proteinExistence type="predicted"/>
<feature type="domain" description="C2H2-type" evidence="2">
    <location>
        <begin position="245"/>
        <end position="265"/>
    </location>
</feature>
<feature type="compositionally biased region" description="Pro residues" evidence="1">
    <location>
        <begin position="189"/>
        <end position="205"/>
    </location>
</feature>
<keyword evidence="4" id="KW-1185">Reference proteome</keyword>
<dbReference type="EMBL" id="CAXLJM020000119">
    <property type="protein sequence ID" value="CAL8137729.1"/>
    <property type="molecule type" value="Genomic_DNA"/>
</dbReference>
<reference evidence="3 4" key="1">
    <citation type="submission" date="2024-08" db="EMBL/GenBank/DDBJ databases">
        <authorList>
            <person name="Cucini C."/>
            <person name="Frati F."/>
        </authorList>
    </citation>
    <scope>NUCLEOTIDE SEQUENCE [LARGE SCALE GENOMIC DNA]</scope>
</reference>
<gene>
    <name evidence="3" type="ORF">ODALV1_LOCUS27055</name>
</gene>
<accession>A0ABP1RWR9</accession>
<dbReference type="PROSITE" id="PS00028">
    <property type="entry name" value="ZINC_FINGER_C2H2_1"/>
    <property type="match status" value="1"/>
</dbReference>
<evidence type="ECO:0000313" key="4">
    <source>
        <dbReference type="Proteomes" id="UP001642540"/>
    </source>
</evidence>
<evidence type="ECO:0000313" key="3">
    <source>
        <dbReference type="EMBL" id="CAL8137729.1"/>
    </source>
</evidence>
<dbReference type="Gene3D" id="3.30.160.60">
    <property type="entry name" value="Classic Zinc Finger"/>
    <property type="match status" value="1"/>
</dbReference>
<feature type="region of interest" description="Disordered" evidence="1">
    <location>
        <begin position="189"/>
        <end position="223"/>
    </location>
</feature>
<organism evidence="3 4">
    <name type="scientific">Orchesella dallaii</name>
    <dbReference type="NCBI Taxonomy" id="48710"/>
    <lineage>
        <taxon>Eukaryota</taxon>
        <taxon>Metazoa</taxon>
        <taxon>Ecdysozoa</taxon>
        <taxon>Arthropoda</taxon>
        <taxon>Hexapoda</taxon>
        <taxon>Collembola</taxon>
        <taxon>Entomobryomorpha</taxon>
        <taxon>Entomobryoidea</taxon>
        <taxon>Orchesellidae</taxon>
        <taxon>Orchesellinae</taxon>
        <taxon>Orchesella</taxon>
    </lineage>
</organism>
<dbReference type="InterPro" id="IPR013087">
    <property type="entry name" value="Znf_C2H2_type"/>
</dbReference>
<feature type="region of interest" description="Disordered" evidence="1">
    <location>
        <begin position="298"/>
        <end position="325"/>
    </location>
</feature>
<evidence type="ECO:0000259" key="2">
    <source>
        <dbReference type="PROSITE" id="PS00028"/>
    </source>
</evidence>
<dbReference type="Proteomes" id="UP001642540">
    <property type="component" value="Unassembled WGS sequence"/>
</dbReference>
<sequence>MKMNARSVYSNCLFCASECSPNSNNFTKQEPQVMLITADYVPTFQFVIGEVPNSAQEEEVKESNAVFILKHILGIREDRLQLYLGKLKSPIKVCDSCQPAVQTCLQVFKEISTLQNKLLNLSGELKGRIFQTINNTGAIGYQDCFWKEVRDEVVAVNLQGNTNSSAQNTCNSLPEQLATPDFSLLSHLPPPPPPFISQPDHPPPIRNERKRKTPATPEARPISSLPHQIPTYLSFKKDKRIYYKCSLCPAQYPDLTRVKTHLELHSTNSNATACSLCGWVVACDKIRFHNSRHHPVIPRLNNSASSHHNHHHQQQQQRPSLPNGHGIPIIFQGHPPYTSYKKGTRLYYKCSACPFETPDLRRMRNHLQLHFPGSKPAVCGTCGVFLEPGKLTRHNFIHHGKKKD</sequence>
<evidence type="ECO:0000256" key="1">
    <source>
        <dbReference type="SAM" id="MobiDB-lite"/>
    </source>
</evidence>
<comment type="caution">
    <text evidence="3">The sequence shown here is derived from an EMBL/GenBank/DDBJ whole genome shotgun (WGS) entry which is preliminary data.</text>
</comment>